<dbReference type="Gramene" id="TraesCAD_scaffold_048324_01G000500.1">
    <property type="protein sequence ID" value="TraesCAD_scaffold_048324_01G000500.1"/>
    <property type="gene ID" value="TraesCAD_scaffold_048324_01G000500"/>
</dbReference>
<feature type="compositionally biased region" description="Low complexity" evidence="1">
    <location>
        <begin position="56"/>
        <end position="67"/>
    </location>
</feature>
<evidence type="ECO:0000313" key="3">
    <source>
        <dbReference type="EnsemblPlants" id="TraesCS7B02G337600.1"/>
    </source>
</evidence>
<dbReference type="Proteomes" id="UP000019116">
    <property type="component" value="Chromosome 7B"/>
</dbReference>
<dbReference type="Gramene" id="TraesLAC7B03G04149860.1">
    <property type="protein sequence ID" value="TraesLAC7B03G04149860.1"/>
    <property type="gene ID" value="TraesLAC7B03G04149860"/>
</dbReference>
<dbReference type="OrthoDB" id="648858at2759"/>
<dbReference type="Gramene" id="TraesCS7B02G337600.1">
    <property type="protein sequence ID" value="TraesCS7B02G337600.1"/>
    <property type="gene ID" value="TraesCS7B02G337600"/>
</dbReference>
<dbReference type="PANTHER" id="PTHR33065:SF101">
    <property type="entry name" value="DUF6598 DOMAIN-CONTAINING PROTEIN"/>
    <property type="match status" value="1"/>
</dbReference>
<organism evidence="3">
    <name type="scientific">Triticum aestivum</name>
    <name type="common">Wheat</name>
    <dbReference type="NCBI Taxonomy" id="4565"/>
    <lineage>
        <taxon>Eukaryota</taxon>
        <taxon>Viridiplantae</taxon>
        <taxon>Streptophyta</taxon>
        <taxon>Embryophyta</taxon>
        <taxon>Tracheophyta</taxon>
        <taxon>Spermatophyta</taxon>
        <taxon>Magnoliopsida</taxon>
        <taxon>Liliopsida</taxon>
        <taxon>Poales</taxon>
        <taxon>Poaceae</taxon>
        <taxon>BOP clade</taxon>
        <taxon>Pooideae</taxon>
        <taxon>Triticodae</taxon>
        <taxon>Triticeae</taxon>
        <taxon>Triticinae</taxon>
        <taxon>Triticum</taxon>
    </lineage>
</organism>
<dbReference type="Gramene" id="TraesJAG7B03G04187260.1">
    <property type="protein sequence ID" value="TraesJAG7B03G04187260.1"/>
    <property type="gene ID" value="TraesJAG7B03G04187260"/>
</dbReference>
<reference evidence="3" key="1">
    <citation type="submission" date="2018-08" db="EMBL/GenBank/DDBJ databases">
        <authorList>
            <person name="Rossello M."/>
        </authorList>
    </citation>
    <scope>NUCLEOTIDE SEQUENCE [LARGE SCALE GENOMIC DNA]</scope>
    <source>
        <strain evidence="3">cv. Chinese Spring</strain>
    </source>
</reference>
<dbReference type="Gramene" id="TraesARI7B03G04086560.1">
    <property type="protein sequence ID" value="TraesARI7B03G04086560.1"/>
    <property type="gene ID" value="TraesARI7B03G04086560"/>
</dbReference>
<reference evidence="3" key="2">
    <citation type="submission" date="2018-10" db="UniProtKB">
        <authorList>
            <consortium name="EnsemblPlants"/>
        </authorList>
    </citation>
    <scope>IDENTIFICATION</scope>
</reference>
<dbReference type="InterPro" id="IPR046533">
    <property type="entry name" value="DUF6598"/>
</dbReference>
<evidence type="ECO:0000313" key="4">
    <source>
        <dbReference type="Proteomes" id="UP000019116"/>
    </source>
</evidence>
<dbReference type="Gramene" id="TraesSTA7B03G04200360.1">
    <property type="protein sequence ID" value="TraesSTA7B03G04200360.1"/>
    <property type="gene ID" value="TraesSTA7B03G04200360"/>
</dbReference>
<dbReference type="EnsemblPlants" id="TraesCS7B02G337600.1">
    <property type="protein sequence ID" value="TraesCS7B02G337600.1"/>
    <property type="gene ID" value="TraesCS7B02G337600"/>
</dbReference>
<dbReference type="RefSeq" id="XP_044433515.1">
    <property type="nucleotide sequence ID" value="XM_044577580.1"/>
</dbReference>
<dbReference type="GeneID" id="123159765"/>
<keyword evidence="4" id="KW-1185">Reference proteome</keyword>
<feature type="region of interest" description="Disordered" evidence="1">
    <location>
        <begin position="49"/>
        <end position="72"/>
    </location>
</feature>
<dbReference type="Gramene" id="TraesCS7B03G0905400.1">
    <property type="protein sequence ID" value="TraesCS7B03G0905400.1.CDS"/>
    <property type="gene ID" value="TraesCS7B03G0905400"/>
</dbReference>
<feature type="domain" description="DUF6598" evidence="2">
    <location>
        <begin position="219"/>
        <end position="445"/>
    </location>
</feature>
<dbReference type="Gramene" id="TraesNOR7B03G04251330.1">
    <property type="protein sequence ID" value="TraesNOR7B03G04251330.1"/>
    <property type="gene ID" value="TraesNOR7B03G04251330"/>
</dbReference>
<gene>
    <name evidence="3" type="primary">LOC123159765</name>
</gene>
<dbReference type="Pfam" id="PF20241">
    <property type="entry name" value="DUF6598"/>
    <property type="match status" value="1"/>
</dbReference>
<dbReference type="STRING" id="4565.A0A3B6SKX0"/>
<dbReference type="Gramene" id="TraesSYM7B03G04254230.1">
    <property type="protein sequence ID" value="TraesSYM7B03G04254230.1"/>
    <property type="gene ID" value="TraesSYM7B03G04254230"/>
</dbReference>
<name>A0A3B6SKX0_WHEAT</name>
<accession>A0A3B6SKX0</accession>
<dbReference type="PaxDb" id="4565-Traes_7AL_6D4C71379.1"/>
<dbReference type="Gramene" id="TraesROB_scaffold_043573_01G000500.1">
    <property type="protein sequence ID" value="TraesROB_scaffold_043573_01G000500.1"/>
    <property type="gene ID" value="TraesROB_scaffold_043573_01G000500"/>
</dbReference>
<sequence length="453" mass="50419">MVRRLCKSENLMRLPILHTGTPPPLPPPRAQMPIPRQFCRLIRRPGVAISHDPPRRLSSTSRPLLSSMASAPPCWSPPPLARRAFPLMMFPDPPVRPVSRFPPGSRSMTSGTTLQDVNAIAGKHDASSNIVDISGCDENRRSATNRRSALVASDDEEYDILDLGMLPKSTHRDGSLYRDTHSWKRMYNVHDRSETRLPDSTDCDIRNGECIRHRPNRVLQIFSLKVAELTVDLGPVELYGYIAVRDYLDALRNYVVNISRDDPIIVKQGSLIDMAGLKRGIDLISTILVEYDMRIKVGKEERDDYQLIDGVTDIDDMGPWNCALKNRIRGDCGAVDLTIARVDDAVMANIEVAVSEVQSSFDLRLRCSIGGYNERIRLFNGTIDESRHLKRSVVAVADGSILVLKFKVASGPSGSAERCCSFQADTHGLDTREIKTGFGLISVKVTWSTLLTV</sequence>
<evidence type="ECO:0000259" key="2">
    <source>
        <dbReference type="Pfam" id="PF20241"/>
    </source>
</evidence>
<dbReference type="AlphaFoldDB" id="A0A3B6SKX0"/>
<proteinExistence type="predicted"/>
<dbReference type="Gramene" id="TraesCLE_scaffold_053074_01G000100.1">
    <property type="protein sequence ID" value="TraesCLE_scaffold_053074_01G000100.1"/>
    <property type="gene ID" value="TraesCLE_scaffold_053074_01G000100"/>
</dbReference>
<dbReference type="OMA" id="CKSENLM"/>
<evidence type="ECO:0000256" key="1">
    <source>
        <dbReference type="SAM" id="MobiDB-lite"/>
    </source>
</evidence>
<protein>
    <recommendedName>
        <fullName evidence="2">DUF6598 domain-containing protein</fullName>
    </recommendedName>
</protein>
<dbReference type="PANTHER" id="PTHR33065">
    <property type="entry name" value="OS07G0486400 PROTEIN"/>
    <property type="match status" value="1"/>
</dbReference>
<dbReference type="Gramene" id="TraesJUL7B03G04244260.1">
    <property type="protein sequence ID" value="TraesJUL7B03G04244260.1"/>
    <property type="gene ID" value="TraesJUL7B03G04244260"/>
</dbReference>